<dbReference type="Proteomes" id="UP001501705">
    <property type="component" value="Unassembled WGS sequence"/>
</dbReference>
<feature type="region of interest" description="Disordered" evidence="1">
    <location>
        <begin position="69"/>
        <end position="97"/>
    </location>
</feature>
<reference evidence="3" key="1">
    <citation type="journal article" date="2019" name="Int. J. Syst. Evol. Microbiol.">
        <title>The Global Catalogue of Microorganisms (GCM) 10K type strain sequencing project: providing services to taxonomists for standard genome sequencing and annotation.</title>
        <authorList>
            <consortium name="The Broad Institute Genomics Platform"/>
            <consortium name="The Broad Institute Genome Sequencing Center for Infectious Disease"/>
            <person name="Wu L."/>
            <person name="Ma J."/>
        </authorList>
    </citation>
    <scope>NUCLEOTIDE SEQUENCE [LARGE SCALE GENOMIC DNA]</scope>
    <source>
        <strain evidence="3">JCM 15572</strain>
    </source>
</reference>
<dbReference type="RefSeq" id="WP_344234073.1">
    <property type="nucleotide sequence ID" value="NZ_BAAAPH010000008.1"/>
</dbReference>
<dbReference type="EMBL" id="BAAAPH010000008">
    <property type="protein sequence ID" value="GAA1571375.1"/>
    <property type="molecule type" value="Genomic_DNA"/>
</dbReference>
<accession>A0ABP4P6R8</accession>
<evidence type="ECO:0008006" key="4">
    <source>
        <dbReference type="Google" id="ProtNLM"/>
    </source>
</evidence>
<evidence type="ECO:0000313" key="2">
    <source>
        <dbReference type="EMBL" id="GAA1571375.1"/>
    </source>
</evidence>
<evidence type="ECO:0000313" key="3">
    <source>
        <dbReference type="Proteomes" id="UP001501705"/>
    </source>
</evidence>
<evidence type="ECO:0000256" key="1">
    <source>
        <dbReference type="SAM" id="MobiDB-lite"/>
    </source>
</evidence>
<proteinExistence type="predicted"/>
<organism evidence="2 3">
    <name type="scientific">Kribbella hippodromi</name>
    <dbReference type="NCBI Taxonomy" id="434347"/>
    <lineage>
        <taxon>Bacteria</taxon>
        <taxon>Bacillati</taxon>
        <taxon>Actinomycetota</taxon>
        <taxon>Actinomycetes</taxon>
        <taxon>Propionibacteriales</taxon>
        <taxon>Kribbellaceae</taxon>
        <taxon>Kribbella</taxon>
    </lineage>
</organism>
<keyword evidence="3" id="KW-1185">Reference proteome</keyword>
<name>A0ABP4P6R8_9ACTN</name>
<gene>
    <name evidence="2" type="ORF">GCM10009804_29720</name>
</gene>
<sequence>MPPVDDIETYCDNGIWKTRWRNSPEPFAAGGGRDRQVTQGATVAQWYGVDHIITNPDGTTAEHNSYRYRKEAHATDPLEASPTAARNSTRTPALAAG</sequence>
<protein>
    <recommendedName>
        <fullName evidence="4">DUF2188 domain-containing protein</fullName>
    </recommendedName>
</protein>
<comment type="caution">
    <text evidence="2">The sequence shown here is derived from an EMBL/GenBank/DDBJ whole genome shotgun (WGS) entry which is preliminary data.</text>
</comment>